<dbReference type="InterPro" id="IPR007560">
    <property type="entry name" value="Restrct_endonuc_IV_Mrr"/>
</dbReference>
<dbReference type="Pfam" id="PF04471">
    <property type="entry name" value="Mrr_cat"/>
    <property type="match status" value="1"/>
</dbReference>
<dbReference type="Proteomes" id="UP000185687">
    <property type="component" value="Unassembled WGS sequence"/>
</dbReference>
<proteinExistence type="predicted"/>
<feature type="transmembrane region" description="Helical" evidence="1">
    <location>
        <begin position="431"/>
        <end position="454"/>
    </location>
</feature>
<dbReference type="Gene3D" id="3.40.1350.10">
    <property type="match status" value="1"/>
</dbReference>
<evidence type="ECO:0000313" key="4">
    <source>
        <dbReference type="EMBL" id="SIR36441.1"/>
    </source>
</evidence>
<dbReference type="Proteomes" id="UP000187321">
    <property type="component" value="Chromosome"/>
</dbReference>
<accession>A0A1N7ABT6</accession>
<keyword evidence="1" id="KW-0472">Membrane</keyword>
<keyword evidence="4" id="KW-0540">Nuclease</keyword>
<dbReference type="PANTHER" id="PTHR30015:SF7">
    <property type="entry name" value="TYPE IV METHYL-DIRECTED RESTRICTION ENZYME ECOKMRR"/>
    <property type="match status" value="1"/>
</dbReference>
<name>A0A1N7ABT6_9EURY</name>
<keyword evidence="1" id="KW-1133">Transmembrane helix</keyword>
<evidence type="ECO:0000313" key="5">
    <source>
        <dbReference type="Proteomes" id="UP000185687"/>
    </source>
</evidence>
<dbReference type="EMBL" id="CP019327">
    <property type="protein sequence ID" value="APX98044.1"/>
    <property type="molecule type" value="Genomic_DNA"/>
</dbReference>
<dbReference type="InterPro" id="IPR052906">
    <property type="entry name" value="Type_IV_Methyl-Rstrct_Enzyme"/>
</dbReference>
<evidence type="ECO:0000313" key="6">
    <source>
        <dbReference type="Proteomes" id="UP000187321"/>
    </source>
</evidence>
<dbReference type="GO" id="GO:0003677">
    <property type="term" value="F:DNA binding"/>
    <property type="evidence" value="ECO:0007669"/>
    <property type="project" value="InterPro"/>
</dbReference>
<dbReference type="InterPro" id="IPR011856">
    <property type="entry name" value="tRNA_endonuc-like_dom_sf"/>
</dbReference>
<evidence type="ECO:0000313" key="3">
    <source>
        <dbReference type="EMBL" id="APX98044.1"/>
    </source>
</evidence>
<dbReference type="KEGG" id="hda:BB347_16275"/>
<dbReference type="SUPFAM" id="SSF52980">
    <property type="entry name" value="Restriction endonuclease-like"/>
    <property type="match status" value="1"/>
</dbReference>
<reference evidence="4 5" key="2">
    <citation type="submission" date="2017-01" db="EMBL/GenBank/DDBJ databases">
        <authorList>
            <person name="Mah S.A."/>
            <person name="Swanson W.J."/>
            <person name="Moy G.W."/>
            <person name="Vacquier V.D."/>
        </authorList>
    </citation>
    <scope>NUCLEOTIDE SEQUENCE [LARGE SCALE GENOMIC DNA]</scope>
    <source>
        <strain evidence="4 5">CGMCC 1.8909</strain>
    </source>
</reference>
<keyword evidence="4" id="KW-0378">Hydrolase</keyword>
<keyword evidence="1" id="KW-0812">Transmembrane</keyword>
<dbReference type="GeneID" id="30957532"/>
<dbReference type="GO" id="GO:0015666">
    <property type="term" value="F:restriction endodeoxyribonuclease activity"/>
    <property type="evidence" value="ECO:0007669"/>
    <property type="project" value="TreeGrafter"/>
</dbReference>
<dbReference type="EMBL" id="FTNP01000001">
    <property type="protein sequence ID" value="SIR36441.1"/>
    <property type="molecule type" value="Genomic_DNA"/>
</dbReference>
<evidence type="ECO:0000259" key="2">
    <source>
        <dbReference type="Pfam" id="PF04471"/>
    </source>
</evidence>
<dbReference type="OrthoDB" id="144520at2157"/>
<dbReference type="PANTHER" id="PTHR30015">
    <property type="entry name" value="MRR RESTRICTION SYSTEM PROTEIN"/>
    <property type="match status" value="1"/>
</dbReference>
<reference evidence="3 6" key="1">
    <citation type="submission" date="2017-01" db="EMBL/GenBank/DDBJ databases">
        <title>Complete genome sequence of Haloterrigena daqingensis type strain (JX313T).</title>
        <authorList>
            <person name="Shuang W."/>
        </authorList>
    </citation>
    <scope>NUCLEOTIDE SEQUENCE [LARGE SCALE GENOMIC DNA]</scope>
    <source>
        <strain evidence="3 6">JX313</strain>
    </source>
</reference>
<protein>
    <submittedName>
        <fullName evidence="3 4">Restriction endonuclease</fullName>
    </submittedName>
</protein>
<dbReference type="RefSeq" id="WP_076579803.1">
    <property type="nucleotide sequence ID" value="NZ_CP019327.1"/>
</dbReference>
<keyword evidence="5" id="KW-1185">Reference proteome</keyword>
<organism evidence="4 5">
    <name type="scientific">Natronorubrum daqingense</name>
    <dbReference type="NCBI Taxonomy" id="588898"/>
    <lineage>
        <taxon>Archaea</taxon>
        <taxon>Methanobacteriati</taxon>
        <taxon>Methanobacteriota</taxon>
        <taxon>Stenosarchaea group</taxon>
        <taxon>Halobacteria</taxon>
        <taxon>Halobacteriales</taxon>
        <taxon>Natrialbaceae</taxon>
        <taxon>Natronorubrum</taxon>
    </lineage>
</organism>
<dbReference type="GO" id="GO:0009307">
    <property type="term" value="P:DNA restriction-modification system"/>
    <property type="evidence" value="ECO:0007669"/>
    <property type="project" value="InterPro"/>
</dbReference>
<dbReference type="STRING" id="588898.BB347_16275"/>
<gene>
    <name evidence="3" type="ORF">BB347_16275</name>
    <name evidence="4" type="ORF">SAMN05421809_1104</name>
</gene>
<sequence length="455" mass="50135">MAILDDLSDYEFEDLMEDVFRNLGYENVRQTRQTAETGRDILMEEIVDGHHRAVVVACEHAKAVGQGPVETLHSVVEAHDSEGPVRGMVVTTGRFTDAAREYVDDLGSRRDGGIELLDGTAISELSDGIGMDLYNGRIEINCEEALRPMHPTAGRDAPVFDALQNVENLESVTVPTPETTVSLEPMVAVHAKTSATFETAAGVVHQVDETDDLVLHAGSDSPRIADDDVRSLVSNRSAPRVDLERVDLERTFDGVDVDRFGQTETRYKQWAIDRVQQTHSTTVHYTGENNLDYEKDCTPRPSDISIWSIDPVYAPHVQSTLSLGDYTYTYSYYAAGPSRATTTNEFAKCVHCERADPEETYTYCPNCGSINCDDHIETERLEGEPVCTGCAVTERFAFRTMYFYSEANAEAFSEEYAAMSIQEKATENTPLAAGTVLALALAVFALALVLSLGLL</sequence>
<keyword evidence="4" id="KW-0255">Endonuclease</keyword>
<dbReference type="AlphaFoldDB" id="A0A1N7ABT6"/>
<evidence type="ECO:0000256" key="1">
    <source>
        <dbReference type="SAM" id="Phobius"/>
    </source>
</evidence>
<feature type="domain" description="Restriction endonuclease type IV Mrr" evidence="2">
    <location>
        <begin position="4"/>
        <end position="125"/>
    </location>
</feature>
<dbReference type="InterPro" id="IPR011335">
    <property type="entry name" value="Restrct_endonuc-II-like"/>
</dbReference>